<dbReference type="GO" id="GO:0043565">
    <property type="term" value="F:sequence-specific DNA binding"/>
    <property type="evidence" value="ECO:0007669"/>
    <property type="project" value="InterPro"/>
</dbReference>
<keyword evidence="3" id="KW-0804">Transcription</keyword>
<dbReference type="SMART" id="SM00342">
    <property type="entry name" value="HTH_ARAC"/>
    <property type="match status" value="1"/>
</dbReference>
<dbReference type="Gene3D" id="1.10.10.60">
    <property type="entry name" value="Homeodomain-like"/>
    <property type="match status" value="1"/>
</dbReference>
<evidence type="ECO:0000259" key="4">
    <source>
        <dbReference type="PROSITE" id="PS01124"/>
    </source>
</evidence>
<feature type="domain" description="HTH araC/xylS-type" evidence="4">
    <location>
        <begin position="250"/>
        <end position="351"/>
    </location>
</feature>
<dbReference type="SUPFAM" id="SSF46689">
    <property type="entry name" value="Homeodomain-like"/>
    <property type="match status" value="1"/>
</dbReference>
<dbReference type="PANTHER" id="PTHR46796:SF6">
    <property type="entry name" value="ARAC SUBFAMILY"/>
    <property type="match status" value="1"/>
</dbReference>
<comment type="caution">
    <text evidence="5">The sequence shown here is derived from an EMBL/GenBank/DDBJ whole genome shotgun (WGS) entry which is preliminary data.</text>
</comment>
<dbReference type="PANTHER" id="PTHR46796">
    <property type="entry name" value="HTH-TYPE TRANSCRIPTIONAL ACTIVATOR RHAS-RELATED"/>
    <property type="match status" value="1"/>
</dbReference>
<proteinExistence type="predicted"/>
<evidence type="ECO:0000256" key="2">
    <source>
        <dbReference type="ARBA" id="ARBA00023125"/>
    </source>
</evidence>
<dbReference type="Pfam" id="PF14525">
    <property type="entry name" value="AraC_binding_2"/>
    <property type="match status" value="1"/>
</dbReference>
<dbReference type="OrthoDB" id="5295469at2"/>
<dbReference type="PRINTS" id="PR00032">
    <property type="entry name" value="HTHARAC"/>
</dbReference>
<dbReference type="Pfam" id="PF12833">
    <property type="entry name" value="HTH_18"/>
    <property type="match status" value="1"/>
</dbReference>
<dbReference type="EMBL" id="VCDI01000006">
    <property type="protein sequence ID" value="TLU71577.1"/>
    <property type="molecule type" value="Genomic_DNA"/>
</dbReference>
<evidence type="ECO:0000256" key="3">
    <source>
        <dbReference type="ARBA" id="ARBA00023163"/>
    </source>
</evidence>
<keyword evidence="2" id="KW-0238">DNA-binding</keyword>
<dbReference type="InterPro" id="IPR035418">
    <property type="entry name" value="AraC-bd_2"/>
</dbReference>
<gene>
    <name evidence="5" type="ORF">FE263_17025</name>
</gene>
<dbReference type="Proteomes" id="UP000305654">
    <property type="component" value="Unassembled WGS sequence"/>
</dbReference>
<dbReference type="GO" id="GO:0003700">
    <property type="term" value="F:DNA-binding transcription factor activity"/>
    <property type="evidence" value="ECO:0007669"/>
    <property type="project" value="InterPro"/>
</dbReference>
<evidence type="ECO:0000313" key="5">
    <source>
        <dbReference type="EMBL" id="TLU71577.1"/>
    </source>
</evidence>
<sequence>MRWSLRPTTFLCCRHQLVRCSVPIKPRKGAHRGHVVSIHSISRWDSSVLPQEDRYAAWQHMLKSTWGSWDVQKPSGPDFQASISSQAVDALRIVHCVCDPCSATRGCGAVTKDAADDVTIQLVLSGSERFAIEDRRTLLTPGDILIWTSLKAMRFEVVERLAKVSVTIPLARLRGWLPNSWHSMQASLPHLSPSTGLLSAFMRQLVDADASASIQSADAVTEVMLGLMVNALGGDLTDREASSIRHQQLQAVKRFIETHLDDPDIKPAQVAAANRISLRYLHALFESEGTTVQQHIIQRRLDRCRRDLSNPAMRHRTVTEIAFAWGFQNSTHFSRRFKAAYGQSPTEHRDLLVVQA</sequence>
<name>A0A5R9J4Z5_9PROT</name>
<protein>
    <submittedName>
        <fullName evidence="5">Helix-turn-helix domain-containing protein</fullName>
    </submittedName>
</protein>
<accession>A0A5R9J4Z5</accession>
<evidence type="ECO:0000256" key="1">
    <source>
        <dbReference type="ARBA" id="ARBA00023015"/>
    </source>
</evidence>
<dbReference type="InterPro" id="IPR050204">
    <property type="entry name" value="AraC_XylS_family_regulators"/>
</dbReference>
<dbReference type="InterPro" id="IPR018060">
    <property type="entry name" value="HTH_AraC"/>
</dbReference>
<dbReference type="PROSITE" id="PS01124">
    <property type="entry name" value="HTH_ARAC_FAMILY_2"/>
    <property type="match status" value="1"/>
</dbReference>
<dbReference type="InterPro" id="IPR020449">
    <property type="entry name" value="Tscrpt_reg_AraC-type_HTH"/>
</dbReference>
<keyword evidence="6" id="KW-1185">Reference proteome</keyword>
<dbReference type="InterPro" id="IPR009057">
    <property type="entry name" value="Homeodomain-like_sf"/>
</dbReference>
<organism evidence="5 6">
    <name type="scientific">Lichenicoccus roseus</name>
    <dbReference type="NCBI Taxonomy" id="2683649"/>
    <lineage>
        <taxon>Bacteria</taxon>
        <taxon>Pseudomonadati</taxon>
        <taxon>Pseudomonadota</taxon>
        <taxon>Alphaproteobacteria</taxon>
        <taxon>Acetobacterales</taxon>
        <taxon>Acetobacteraceae</taxon>
        <taxon>Lichenicoccus</taxon>
    </lineage>
</organism>
<reference evidence="5 6" key="1">
    <citation type="submission" date="2019-05" db="EMBL/GenBank/DDBJ databases">
        <authorList>
            <person name="Pankratov T."/>
            <person name="Grouzdev D."/>
        </authorList>
    </citation>
    <scope>NUCLEOTIDE SEQUENCE [LARGE SCALE GENOMIC DNA]</scope>
    <source>
        <strain evidence="5 6">KEBCLARHB70R</strain>
    </source>
</reference>
<keyword evidence="1" id="KW-0805">Transcription regulation</keyword>
<evidence type="ECO:0000313" key="6">
    <source>
        <dbReference type="Proteomes" id="UP000305654"/>
    </source>
</evidence>
<dbReference type="AlphaFoldDB" id="A0A5R9J4Z5"/>